<feature type="region of interest" description="Disordered" evidence="1">
    <location>
        <begin position="1"/>
        <end position="20"/>
    </location>
</feature>
<reference evidence="2" key="1">
    <citation type="submission" date="2020-06" db="EMBL/GenBank/DDBJ databases">
        <authorList>
            <person name="Li T."/>
            <person name="Hu X."/>
            <person name="Zhang T."/>
            <person name="Song X."/>
            <person name="Zhang H."/>
            <person name="Dai N."/>
            <person name="Sheng W."/>
            <person name="Hou X."/>
            <person name="Wei L."/>
        </authorList>
    </citation>
    <scope>NUCLEOTIDE SEQUENCE</scope>
    <source>
        <strain evidence="2">3651</strain>
        <tissue evidence="2">Leaf</tissue>
    </source>
</reference>
<evidence type="ECO:0000313" key="3">
    <source>
        <dbReference type="Proteomes" id="UP001293254"/>
    </source>
</evidence>
<sequence length="154" mass="16863">MDTDGNLFLHSNLPPPPLPLPSVAALKPAAASSKRRCPQTRLHQAPPRRECHFIGKGNRIRDGKKPSYEGIVVTFGKKKDIRGGARISGRNRFRMGDGAHRLWATWPSPESGPGDHERSRPGLPWVMRPSPMAEVAKAVAVAHDHGRGRSPSPH</sequence>
<dbReference type="AlphaFoldDB" id="A0AAE1YIS1"/>
<dbReference type="Proteomes" id="UP001293254">
    <property type="component" value="Unassembled WGS sequence"/>
</dbReference>
<comment type="caution">
    <text evidence="2">The sequence shown here is derived from an EMBL/GenBank/DDBJ whole genome shotgun (WGS) entry which is preliminary data.</text>
</comment>
<feature type="region of interest" description="Disordered" evidence="1">
    <location>
        <begin position="105"/>
        <end position="127"/>
    </location>
</feature>
<dbReference type="EMBL" id="JACGWO010000003">
    <property type="protein sequence ID" value="KAK4431025.1"/>
    <property type="molecule type" value="Genomic_DNA"/>
</dbReference>
<name>A0AAE1YIS1_9LAMI</name>
<accession>A0AAE1YIS1</accession>
<organism evidence="2 3">
    <name type="scientific">Sesamum alatum</name>
    <dbReference type="NCBI Taxonomy" id="300844"/>
    <lineage>
        <taxon>Eukaryota</taxon>
        <taxon>Viridiplantae</taxon>
        <taxon>Streptophyta</taxon>
        <taxon>Embryophyta</taxon>
        <taxon>Tracheophyta</taxon>
        <taxon>Spermatophyta</taxon>
        <taxon>Magnoliopsida</taxon>
        <taxon>eudicotyledons</taxon>
        <taxon>Gunneridae</taxon>
        <taxon>Pentapetalae</taxon>
        <taxon>asterids</taxon>
        <taxon>lamiids</taxon>
        <taxon>Lamiales</taxon>
        <taxon>Pedaliaceae</taxon>
        <taxon>Sesamum</taxon>
    </lineage>
</organism>
<gene>
    <name evidence="2" type="ORF">Salat_0864500</name>
</gene>
<evidence type="ECO:0000313" key="2">
    <source>
        <dbReference type="EMBL" id="KAK4431025.1"/>
    </source>
</evidence>
<reference evidence="2" key="2">
    <citation type="journal article" date="2024" name="Plant">
        <title>Genomic evolution and insights into agronomic trait innovations of Sesamum species.</title>
        <authorList>
            <person name="Miao H."/>
            <person name="Wang L."/>
            <person name="Qu L."/>
            <person name="Liu H."/>
            <person name="Sun Y."/>
            <person name="Le M."/>
            <person name="Wang Q."/>
            <person name="Wei S."/>
            <person name="Zheng Y."/>
            <person name="Lin W."/>
            <person name="Duan Y."/>
            <person name="Cao H."/>
            <person name="Xiong S."/>
            <person name="Wang X."/>
            <person name="Wei L."/>
            <person name="Li C."/>
            <person name="Ma Q."/>
            <person name="Ju M."/>
            <person name="Zhao R."/>
            <person name="Li G."/>
            <person name="Mu C."/>
            <person name="Tian Q."/>
            <person name="Mei H."/>
            <person name="Zhang T."/>
            <person name="Gao T."/>
            <person name="Zhang H."/>
        </authorList>
    </citation>
    <scope>NUCLEOTIDE SEQUENCE</scope>
    <source>
        <strain evidence="2">3651</strain>
    </source>
</reference>
<protein>
    <submittedName>
        <fullName evidence="2">Uncharacterized protein</fullName>
    </submittedName>
</protein>
<evidence type="ECO:0000256" key="1">
    <source>
        <dbReference type="SAM" id="MobiDB-lite"/>
    </source>
</evidence>
<proteinExistence type="predicted"/>
<keyword evidence="3" id="KW-1185">Reference proteome</keyword>